<dbReference type="EMBL" id="JANBVO010000026">
    <property type="protein sequence ID" value="KAJ9139422.1"/>
    <property type="molecule type" value="Genomic_DNA"/>
</dbReference>
<feature type="compositionally biased region" description="Low complexity" evidence="1">
    <location>
        <begin position="246"/>
        <end position="263"/>
    </location>
</feature>
<evidence type="ECO:0000313" key="3">
    <source>
        <dbReference type="Proteomes" id="UP001174694"/>
    </source>
</evidence>
<feature type="region of interest" description="Disordered" evidence="1">
    <location>
        <begin position="318"/>
        <end position="417"/>
    </location>
</feature>
<sequence length="876" mass="92682">MDDPWGSPWATADGDKDHSSSRAHSPTKHAELDLDLAPPKPAFLTVANSTGLSTQSPWAEDNSDGFGDWASASPGNSSANNSTVWGAWAGDSGSNASHQLTPTPRDEGHGRGGPIAWPGSAATSPAPGFKPLSRKPSTLSRSSADDPWATEPSFNPSETPGLAELPPLPSTTIAQKAPDKSHDAATGLGLLDVAVVADSLHEEEKHMPSLSPTHAGDTEVTPTIQIVTDEVRRTSTENASPTQPGSIASAAQSTASRRSSRSSVDSHRENDERQDSPITSVDEEAKNRPQVSRKSSSKVQELVDMFDGLAKKPAALEPVLVKRERSQSRARASDAGEEADVGQGPAGGSEEDEDADFGDFEDPLSRRPSKQPSESVSPERSLTPKQPFIEPTPPPHPEKETPSSPLGLQDEHQRPVASSHIDTLVAKFGPIKFNVILSDVDKLYDAQKLKSLPPVSTAERDDVSDRILFDSFTTISERKTWYRISRQGSARKHNAGDDENYRRVAWPSSEVRAETIKIVRRWMEEDSISGRPTLGGSAGKGNAFGWDSTAEPVALEQVFGRRRASAHSRNTSVQSVGSIPSPLMPPPRRGSVKVQSPTQAHAQSPRAQAPVAQFGWSTAPGEKAFPLSPPLASPGAALSRPVPGPSASQLGVASPMVTKPRAVGDSRPKAPMKPLAPAPIITALVPNPPAAADDDDDEWGEMVMSPPDDKPNGAFSLMSPATPSAPPSAGLNNIGDLFASPSPKAPLATSPSTFNSQRNIITSTAGFQPSQSDIKPTTAAPAPSSDPWDFSFFDSSTPSVPLPQPIKTLTPPSLPAAITTLTPSSNSLPTAPKLTVQTPTSKSAQGLATGTDLNMEQANLARDIIDRLPDLSYMMR</sequence>
<protein>
    <recommendedName>
        <fullName evidence="4">Glucan 1, 4-alpha-glucosidase</fullName>
    </recommendedName>
</protein>
<feature type="compositionally biased region" description="Polar residues" evidence="1">
    <location>
        <begin position="764"/>
        <end position="775"/>
    </location>
</feature>
<feature type="compositionally biased region" description="Acidic residues" evidence="1">
    <location>
        <begin position="349"/>
        <end position="362"/>
    </location>
</feature>
<feature type="region of interest" description="Disordered" evidence="1">
    <location>
        <begin position="1"/>
        <end position="185"/>
    </location>
</feature>
<feature type="compositionally biased region" description="Polar residues" evidence="1">
    <location>
        <begin position="835"/>
        <end position="848"/>
    </location>
</feature>
<proteinExistence type="predicted"/>
<evidence type="ECO:0000256" key="1">
    <source>
        <dbReference type="SAM" id="MobiDB-lite"/>
    </source>
</evidence>
<dbReference type="Proteomes" id="UP001174694">
    <property type="component" value="Unassembled WGS sequence"/>
</dbReference>
<feature type="compositionally biased region" description="Basic and acidic residues" evidence="1">
    <location>
        <begin position="320"/>
        <end position="334"/>
    </location>
</feature>
<feature type="compositionally biased region" description="Polar residues" evidence="1">
    <location>
        <begin position="46"/>
        <end position="57"/>
    </location>
</feature>
<name>A0AA38RAQ8_9PEZI</name>
<feature type="compositionally biased region" description="Polar residues" evidence="1">
    <location>
        <begin position="593"/>
        <end position="606"/>
    </location>
</feature>
<feature type="compositionally biased region" description="Basic and acidic residues" evidence="1">
    <location>
        <begin position="264"/>
        <end position="275"/>
    </location>
</feature>
<feature type="compositionally biased region" description="Low complexity" evidence="1">
    <location>
        <begin position="776"/>
        <end position="789"/>
    </location>
</feature>
<feature type="region of interest" description="Disordered" evidence="1">
    <location>
        <begin position="764"/>
        <end position="789"/>
    </location>
</feature>
<feature type="region of interest" description="Disordered" evidence="1">
    <location>
        <begin position="561"/>
        <end position="670"/>
    </location>
</feature>
<dbReference type="AlphaFoldDB" id="A0AA38RAQ8"/>
<feature type="compositionally biased region" description="Polar residues" evidence="1">
    <location>
        <begin position="92"/>
        <end position="102"/>
    </location>
</feature>
<evidence type="ECO:0008006" key="4">
    <source>
        <dbReference type="Google" id="ProtNLM"/>
    </source>
</evidence>
<feature type="region of interest" description="Disordered" evidence="1">
    <location>
        <begin position="822"/>
        <end position="848"/>
    </location>
</feature>
<evidence type="ECO:0000313" key="2">
    <source>
        <dbReference type="EMBL" id="KAJ9139422.1"/>
    </source>
</evidence>
<keyword evidence="3" id="KW-1185">Reference proteome</keyword>
<organism evidence="2 3">
    <name type="scientific">Pleurostoma richardsiae</name>
    <dbReference type="NCBI Taxonomy" id="41990"/>
    <lineage>
        <taxon>Eukaryota</taxon>
        <taxon>Fungi</taxon>
        <taxon>Dikarya</taxon>
        <taxon>Ascomycota</taxon>
        <taxon>Pezizomycotina</taxon>
        <taxon>Sordariomycetes</taxon>
        <taxon>Sordariomycetidae</taxon>
        <taxon>Calosphaeriales</taxon>
        <taxon>Pleurostomataceae</taxon>
        <taxon>Pleurostoma</taxon>
    </lineage>
</organism>
<feature type="compositionally biased region" description="Polar residues" evidence="1">
    <location>
        <begin position="236"/>
        <end position="245"/>
    </location>
</feature>
<feature type="compositionally biased region" description="Low complexity" evidence="1">
    <location>
        <begin position="70"/>
        <end position="82"/>
    </location>
</feature>
<feature type="compositionally biased region" description="Polar residues" evidence="1">
    <location>
        <begin position="289"/>
        <end position="299"/>
    </location>
</feature>
<gene>
    <name evidence="2" type="ORF">NKR23_g7909</name>
</gene>
<feature type="compositionally biased region" description="Polar residues" evidence="1">
    <location>
        <begin position="370"/>
        <end position="384"/>
    </location>
</feature>
<feature type="region of interest" description="Disordered" evidence="1">
    <location>
        <begin position="232"/>
        <end position="299"/>
    </location>
</feature>
<accession>A0AA38RAQ8</accession>
<reference evidence="2" key="1">
    <citation type="submission" date="2022-07" db="EMBL/GenBank/DDBJ databases">
        <title>Fungi with potential for degradation of polypropylene.</title>
        <authorList>
            <person name="Gostincar C."/>
        </authorList>
    </citation>
    <scope>NUCLEOTIDE SEQUENCE</scope>
    <source>
        <strain evidence="2">EXF-13308</strain>
    </source>
</reference>
<feature type="region of interest" description="Disordered" evidence="1">
    <location>
        <begin position="705"/>
        <end position="732"/>
    </location>
</feature>
<feature type="compositionally biased region" description="Polar residues" evidence="1">
    <location>
        <begin position="567"/>
        <end position="578"/>
    </location>
</feature>
<comment type="caution">
    <text evidence="2">The sequence shown here is derived from an EMBL/GenBank/DDBJ whole genome shotgun (WGS) entry which is preliminary data.</text>
</comment>